<proteinExistence type="predicted"/>
<dbReference type="Proteomes" id="UP001341444">
    <property type="component" value="Unassembled WGS sequence"/>
</dbReference>
<keyword evidence="3" id="KW-1185">Reference proteome</keyword>
<evidence type="ECO:0000313" key="2">
    <source>
        <dbReference type="EMBL" id="MED1201952.1"/>
    </source>
</evidence>
<gene>
    <name evidence="2" type="ORF">P4T90_02475</name>
</gene>
<protein>
    <recommendedName>
        <fullName evidence="1">Phage neck terminator protein gp12-like domain-containing protein</fullName>
    </recommendedName>
</protein>
<dbReference type="InterPro" id="IPR057087">
    <property type="entry name" value="Gp12-like"/>
</dbReference>
<evidence type="ECO:0000313" key="3">
    <source>
        <dbReference type="Proteomes" id="UP001341444"/>
    </source>
</evidence>
<comment type="caution">
    <text evidence="2">The sequence shown here is derived from an EMBL/GenBank/DDBJ whole genome shotgun (WGS) entry which is preliminary data.</text>
</comment>
<sequence>MSDFDYKNVTSALIQSVSDATGYQLIEGNSSGDQPEYPFCTFTFTSPMIEIERNYDGRLFEIVLSLTWHDTSSIGVLNLSKKLETYLKSTLGRQTLEDNGIVLVDTSNSNARDNLISIDYERTAGFDIQLRVRDSFVDNADSIESIQINTGGNE</sequence>
<feature type="domain" description="Phage neck terminator protein gp12-like" evidence="1">
    <location>
        <begin position="13"/>
        <end position="150"/>
    </location>
</feature>
<dbReference type="Pfam" id="PF23961">
    <property type="entry name" value="Phage_tail_terminator_9"/>
    <property type="match status" value="1"/>
</dbReference>
<dbReference type="NCBIfam" id="NF047498">
    <property type="entry name" value="LIC_12616_fam"/>
    <property type="match status" value="1"/>
</dbReference>
<organism evidence="2 3">
    <name type="scientific">Heyndrickxia acidicola</name>
    <dbReference type="NCBI Taxonomy" id="209389"/>
    <lineage>
        <taxon>Bacteria</taxon>
        <taxon>Bacillati</taxon>
        <taxon>Bacillota</taxon>
        <taxon>Bacilli</taxon>
        <taxon>Bacillales</taxon>
        <taxon>Bacillaceae</taxon>
        <taxon>Heyndrickxia</taxon>
    </lineage>
</organism>
<name>A0ABU6MC26_9BACI</name>
<evidence type="ECO:0000259" key="1">
    <source>
        <dbReference type="Pfam" id="PF23961"/>
    </source>
</evidence>
<dbReference type="RefSeq" id="WP_066264498.1">
    <property type="nucleotide sequence ID" value="NZ_JARMAB010000004.1"/>
</dbReference>
<accession>A0ABU6MC26</accession>
<reference evidence="2 3" key="1">
    <citation type="submission" date="2023-03" db="EMBL/GenBank/DDBJ databases">
        <title>Bacillus Genome Sequencing.</title>
        <authorList>
            <person name="Dunlap C."/>
        </authorList>
    </citation>
    <scope>NUCLEOTIDE SEQUENCE [LARGE SCALE GENOMIC DNA]</scope>
    <source>
        <strain evidence="2 3">B-23453</strain>
    </source>
</reference>
<dbReference type="EMBL" id="JARMAB010000004">
    <property type="protein sequence ID" value="MED1201952.1"/>
    <property type="molecule type" value="Genomic_DNA"/>
</dbReference>